<dbReference type="PROSITE" id="PS50887">
    <property type="entry name" value="GGDEF"/>
    <property type="match status" value="1"/>
</dbReference>
<gene>
    <name evidence="4" type="ORF">MNBD_GAMMA25-1854</name>
</gene>
<dbReference type="Gene3D" id="3.20.20.450">
    <property type="entry name" value="EAL domain"/>
    <property type="match status" value="1"/>
</dbReference>
<evidence type="ECO:0000256" key="1">
    <source>
        <dbReference type="SAM" id="Phobius"/>
    </source>
</evidence>
<proteinExistence type="predicted"/>
<dbReference type="PANTHER" id="PTHR44757:SF2">
    <property type="entry name" value="BIOFILM ARCHITECTURE MAINTENANCE PROTEIN MBAA"/>
    <property type="match status" value="1"/>
</dbReference>
<feature type="transmembrane region" description="Helical" evidence="1">
    <location>
        <begin position="345"/>
        <end position="365"/>
    </location>
</feature>
<dbReference type="FunFam" id="3.30.70.270:FF:000001">
    <property type="entry name" value="Diguanylate cyclase domain protein"/>
    <property type="match status" value="1"/>
</dbReference>
<sequence>MDGRTCGIALFKYKSGAVRLHSLRGHYLAIAGILAIVILSAAFTAQIYLSRAEAQSRINIKVRNEVIEYSRQIRNAIWQAENMQKAFLLSPLQKYQHAFNTHLESALRNTLALKKISWVQHVGLESDIRQLHSNISTLKQASTELAGIRSRVERLFPANPILQEIMSADNLGFYTAATLGLNEVSNTNIDQSHIKIHELFEACQLEWVRMINNFRLYLLSLSGIFGNPESGLRIHANNIKIQYQQIRHLLEMLNEKEQQGQLGLQGSQSFLDMKHSASEWWAAYNKMKAAHKSGEWRADVPFIKNTISPLYDKIWRHLLLLDRHLEKSFSEDLNNLTHVARSSTYTLWGLVMLLLLAIAASYYYMQRKILQPVSTVTRALRSENWGSENWEQDIKNLRSVQLEETRDLIQAFTATSQKILDRQRQLEYQSTHDALTQLPNRIQLKSHLEKEITRLSPCNLSIGLLLLDLDHFKEINDTLGHQLGDKVLQEVSARLLNCLRKADFTARLGGDEFAMLLSGATISYAEEIAQKIALALQESLEVDHFNLRIGGSIGIAMYPLHGEDPDTLIRCADVAMYESKRRACNYIIYNPDQDPNSISQLSLINDFHNSLEQNKLCLFYQPKINVKTGRVIGFEALLRWQHPEHGFIPPDVLIPLAEKTGMIKDLTRWVLKTAIQQCADWIQNGHELNVAVNLSAWDLQNPQLADYIKSLLEEYAIGPQHLLLEITESAMMADPEYAIETLNLLAAMEIKLAVDDFGTGFSSLSYLKRLPINELKIDKSFVIDMNNNDHDAILVRSTIDLSHNLGLTVVAEGVEDQEILDLLEILGCDKLQGYFISRPMAADQVESWLQSWIIYPTFTRHRALLMTEVS</sequence>
<feature type="transmembrane region" description="Helical" evidence="1">
    <location>
        <begin position="27"/>
        <end position="49"/>
    </location>
</feature>
<dbReference type="PANTHER" id="PTHR44757">
    <property type="entry name" value="DIGUANYLATE CYCLASE DGCP"/>
    <property type="match status" value="1"/>
</dbReference>
<feature type="domain" description="GGDEF" evidence="3">
    <location>
        <begin position="460"/>
        <end position="592"/>
    </location>
</feature>
<accession>A0A3B1B4L6</accession>
<keyword evidence="1" id="KW-1133">Transmembrane helix</keyword>
<dbReference type="Gene3D" id="3.30.70.270">
    <property type="match status" value="1"/>
</dbReference>
<name>A0A3B1B4L6_9ZZZZ</name>
<dbReference type="InterPro" id="IPR043128">
    <property type="entry name" value="Rev_trsase/Diguanyl_cyclase"/>
</dbReference>
<dbReference type="SUPFAM" id="SSF141868">
    <property type="entry name" value="EAL domain-like"/>
    <property type="match status" value="1"/>
</dbReference>
<dbReference type="AlphaFoldDB" id="A0A3B1B4L6"/>
<evidence type="ECO:0000259" key="2">
    <source>
        <dbReference type="PROSITE" id="PS50883"/>
    </source>
</evidence>
<dbReference type="InterPro" id="IPR000160">
    <property type="entry name" value="GGDEF_dom"/>
</dbReference>
<dbReference type="FunFam" id="3.20.20.450:FF:000001">
    <property type="entry name" value="Cyclic di-GMP phosphodiesterase yahA"/>
    <property type="match status" value="1"/>
</dbReference>
<dbReference type="PROSITE" id="PS50883">
    <property type="entry name" value="EAL"/>
    <property type="match status" value="1"/>
</dbReference>
<evidence type="ECO:0000313" key="4">
    <source>
        <dbReference type="EMBL" id="VAX06398.1"/>
    </source>
</evidence>
<dbReference type="EMBL" id="UOFY01000008">
    <property type="protein sequence ID" value="VAX06398.1"/>
    <property type="molecule type" value="Genomic_DNA"/>
</dbReference>
<dbReference type="InterPro" id="IPR052155">
    <property type="entry name" value="Biofilm_reg_signaling"/>
</dbReference>
<dbReference type="CDD" id="cd01949">
    <property type="entry name" value="GGDEF"/>
    <property type="match status" value="1"/>
</dbReference>
<dbReference type="Pfam" id="PF00990">
    <property type="entry name" value="GGDEF"/>
    <property type="match status" value="1"/>
</dbReference>
<reference evidence="4" key="1">
    <citation type="submission" date="2018-06" db="EMBL/GenBank/DDBJ databases">
        <authorList>
            <person name="Zhirakovskaya E."/>
        </authorList>
    </citation>
    <scope>NUCLEOTIDE SEQUENCE</scope>
</reference>
<keyword evidence="1" id="KW-0812">Transmembrane</keyword>
<dbReference type="InterPro" id="IPR029787">
    <property type="entry name" value="Nucleotide_cyclase"/>
</dbReference>
<feature type="domain" description="EAL" evidence="2">
    <location>
        <begin position="600"/>
        <end position="853"/>
    </location>
</feature>
<dbReference type="NCBIfam" id="TIGR00254">
    <property type="entry name" value="GGDEF"/>
    <property type="match status" value="1"/>
</dbReference>
<keyword evidence="1" id="KW-0472">Membrane</keyword>
<dbReference type="InterPro" id="IPR001633">
    <property type="entry name" value="EAL_dom"/>
</dbReference>
<organism evidence="4">
    <name type="scientific">hydrothermal vent metagenome</name>
    <dbReference type="NCBI Taxonomy" id="652676"/>
    <lineage>
        <taxon>unclassified sequences</taxon>
        <taxon>metagenomes</taxon>
        <taxon>ecological metagenomes</taxon>
    </lineage>
</organism>
<dbReference type="CDD" id="cd01948">
    <property type="entry name" value="EAL"/>
    <property type="match status" value="1"/>
</dbReference>
<dbReference type="Pfam" id="PF00563">
    <property type="entry name" value="EAL"/>
    <property type="match status" value="1"/>
</dbReference>
<dbReference type="SMART" id="SM00267">
    <property type="entry name" value="GGDEF"/>
    <property type="match status" value="1"/>
</dbReference>
<protein>
    <submittedName>
        <fullName evidence="4">Diguanylate cyclase/phosphodiesterase (GGDEF &amp; EAL domains) with PAS/PAC sensor(S)</fullName>
    </submittedName>
</protein>
<dbReference type="InterPro" id="IPR035919">
    <property type="entry name" value="EAL_sf"/>
</dbReference>
<dbReference type="SUPFAM" id="SSF55073">
    <property type="entry name" value="Nucleotide cyclase"/>
    <property type="match status" value="1"/>
</dbReference>
<evidence type="ECO:0000259" key="3">
    <source>
        <dbReference type="PROSITE" id="PS50887"/>
    </source>
</evidence>
<dbReference type="SMART" id="SM00052">
    <property type="entry name" value="EAL"/>
    <property type="match status" value="1"/>
</dbReference>